<dbReference type="PANTHER" id="PTHR43333:SF1">
    <property type="entry name" value="D-ISOMER SPECIFIC 2-HYDROXYACID DEHYDROGENASE NAD-BINDING DOMAIN-CONTAINING PROTEIN"/>
    <property type="match status" value="1"/>
</dbReference>
<protein>
    <submittedName>
        <fullName evidence="4">D-2-hydroxyacid dehydrogenase</fullName>
    </submittedName>
</protein>
<proteinExistence type="predicted"/>
<organism evidence="4 5">
    <name type="scientific">Paraburkholderia elongata</name>
    <dbReference type="NCBI Taxonomy" id="2675747"/>
    <lineage>
        <taxon>Bacteria</taxon>
        <taxon>Pseudomonadati</taxon>
        <taxon>Pseudomonadota</taxon>
        <taxon>Betaproteobacteria</taxon>
        <taxon>Burkholderiales</taxon>
        <taxon>Burkholderiaceae</taxon>
        <taxon>Paraburkholderia</taxon>
    </lineage>
</organism>
<dbReference type="GO" id="GO:0016491">
    <property type="term" value="F:oxidoreductase activity"/>
    <property type="evidence" value="ECO:0007669"/>
    <property type="project" value="UniProtKB-KW"/>
</dbReference>
<dbReference type="Proteomes" id="UP000655523">
    <property type="component" value="Unassembled WGS sequence"/>
</dbReference>
<keyword evidence="5" id="KW-1185">Reference proteome</keyword>
<evidence type="ECO:0000259" key="3">
    <source>
        <dbReference type="Pfam" id="PF02826"/>
    </source>
</evidence>
<comment type="caution">
    <text evidence="4">The sequence shown here is derived from an EMBL/GenBank/DDBJ whole genome shotgun (WGS) entry which is preliminary data.</text>
</comment>
<evidence type="ECO:0000313" key="4">
    <source>
        <dbReference type="EMBL" id="NPT57638.1"/>
    </source>
</evidence>
<accession>A0A972NSI0</accession>
<feature type="domain" description="D-isomer specific 2-hydroxyacid dehydrogenase NAD-binding" evidence="3">
    <location>
        <begin position="123"/>
        <end position="295"/>
    </location>
</feature>
<dbReference type="PANTHER" id="PTHR43333">
    <property type="entry name" value="2-HACID_DH_C DOMAIN-CONTAINING PROTEIN"/>
    <property type="match status" value="1"/>
</dbReference>
<reference evidence="4 5" key="1">
    <citation type="submission" date="2019-11" db="EMBL/GenBank/DDBJ databases">
        <title>Metabolism of dissolved organic matter in forest soils.</title>
        <authorList>
            <person name="Cyle K.T."/>
            <person name="Wilhelm R.C."/>
            <person name="Martinez C.E."/>
        </authorList>
    </citation>
    <scope>NUCLEOTIDE SEQUENCE [LARGE SCALE GENOMIC DNA]</scope>
    <source>
        <strain evidence="4 5">5N</strain>
    </source>
</reference>
<keyword evidence="1" id="KW-0560">Oxidoreductase</keyword>
<dbReference type="GO" id="GO:0051287">
    <property type="term" value="F:NAD binding"/>
    <property type="evidence" value="ECO:0007669"/>
    <property type="project" value="InterPro"/>
</dbReference>
<dbReference type="EMBL" id="WOEZ01000131">
    <property type="protein sequence ID" value="NPT57638.1"/>
    <property type="molecule type" value="Genomic_DNA"/>
</dbReference>
<dbReference type="AlphaFoldDB" id="A0A972NSI0"/>
<dbReference type="Gene3D" id="3.40.50.720">
    <property type="entry name" value="NAD(P)-binding Rossmann-like Domain"/>
    <property type="match status" value="2"/>
</dbReference>
<sequence>MHVHLENTTSKPRPFWLTPELVDAARSSNAALPGEVRFTIGSDLQDFAGSLSTATVLVTSSGVICDPRFPRGDLGAAAPNLRFIHLIDAGVEDVMPLNWLPANVQLVNNSGVHVEKAREFTIMSLLALNARLPEIVWHQQRAQWEQVFTPLIRGKSLLVIGLGDMGQAAVAAGHTLGMKVFGVRRSGMSVPGVERVYLPGQLHEAVELADFIVIATPLTSGTRNLVSRSVLEATKQSAALLNIGRADVLDHGALVDLLRNGRLSGAILDVLPQEPLPSSSELWACPNLIINPHVGADDPTTYMTETMRLLFANLQQHLTGRPLQNIVDRMSEY</sequence>
<dbReference type="SUPFAM" id="SSF52283">
    <property type="entry name" value="Formate/glycerate dehydrogenase catalytic domain-like"/>
    <property type="match status" value="1"/>
</dbReference>
<name>A0A972NSI0_9BURK</name>
<dbReference type="InterPro" id="IPR036291">
    <property type="entry name" value="NAD(P)-bd_dom_sf"/>
</dbReference>
<evidence type="ECO:0000256" key="2">
    <source>
        <dbReference type="ARBA" id="ARBA00023027"/>
    </source>
</evidence>
<gene>
    <name evidence="4" type="ORF">GNZ13_24470</name>
</gene>
<evidence type="ECO:0000313" key="5">
    <source>
        <dbReference type="Proteomes" id="UP000655523"/>
    </source>
</evidence>
<dbReference type="Pfam" id="PF02826">
    <property type="entry name" value="2-Hacid_dh_C"/>
    <property type="match status" value="1"/>
</dbReference>
<dbReference type="SUPFAM" id="SSF51735">
    <property type="entry name" value="NAD(P)-binding Rossmann-fold domains"/>
    <property type="match status" value="1"/>
</dbReference>
<evidence type="ECO:0000256" key="1">
    <source>
        <dbReference type="ARBA" id="ARBA00023002"/>
    </source>
</evidence>
<keyword evidence="2" id="KW-0520">NAD</keyword>
<dbReference type="InterPro" id="IPR006140">
    <property type="entry name" value="D-isomer_DH_NAD-bd"/>
</dbReference>